<dbReference type="SUPFAM" id="SSF50969">
    <property type="entry name" value="YVTN repeat-like/Quinoprotein amine dehydrogenase"/>
    <property type="match status" value="1"/>
</dbReference>
<keyword evidence="2" id="KW-1185">Reference proteome</keyword>
<evidence type="ECO:0000313" key="2">
    <source>
        <dbReference type="Proteomes" id="UP001331761"/>
    </source>
</evidence>
<accession>A0AAN8F3X8</accession>
<evidence type="ECO:0000313" key="1">
    <source>
        <dbReference type="EMBL" id="KAK5971827.1"/>
    </source>
</evidence>
<dbReference type="AlphaFoldDB" id="A0AAN8F3X8"/>
<proteinExistence type="predicted"/>
<dbReference type="EMBL" id="WIXE01017339">
    <property type="protein sequence ID" value="KAK5971827.1"/>
    <property type="molecule type" value="Genomic_DNA"/>
</dbReference>
<dbReference type="InterPro" id="IPR015943">
    <property type="entry name" value="WD40/YVTN_repeat-like_dom_sf"/>
</dbReference>
<reference evidence="1 2" key="1">
    <citation type="submission" date="2019-10" db="EMBL/GenBank/DDBJ databases">
        <title>Assembly and Annotation for the nematode Trichostrongylus colubriformis.</title>
        <authorList>
            <person name="Martin J."/>
        </authorList>
    </citation>
    <scope>NUCLEOTIDE SEQUENCE [LARGE SCALE GENOMIC DNA]</scope>
    <source>
        <strain evidence="1">G859</strain>
        <tissue evidence="1">Whole worm</tissue>
    </source>
</reference>
<protein>
    <submittedName>
        <fullName evidence="1">Uncharacterized protein</fullName>
    </submittedName>
</protein>
<organism evidence="1 2">
    <name type="scientific">Trichostrongylus colubriformis</name>
    <name type="common">Black scour worm</name>
    <dbReference type="NCBI Taxonomy" id="6319"/>
    <lineage>
        <taxon>Eukaryota</taxon>
        <taxon>Metazoa</taxon>
        <taxon>Ecdysozoa</taxon>
        <taxon>Nematoda</taxon>
        <taxon>Chromadorea</taxon>
        <taxon>Rhabditida</taxon>
        <taxon>Rhabditina</taxon>
        <taxon>Rhabditomorpha</taxon>
        <taxon>Strongyloidea</taxon>
        <taxon>Trichostrongylidae</taxon>
        <taxon>Trichostrongylus</taxon>
    </lineage>
</organism>
<comment type="caution">
    <text evidence="1">The sequence shown here is derived from an EMBL/GenBank/DDBJ whole genome shotgun (WGS) entry which is preliminary data.</text>
</comment>
<sequence>MDRLSQLHRIVTLRFDLAAPVTDIKFSPSAFPHSHQLAVAAGTIHIYNIKVPEPESVNNNIVSLEDGTQGNAMECTAYSATKIVVLDGEAQRLRYNARGTMIVADSGDGYVRAYEAALGNNWTLMNSLDDEDLEDRGMPKDVKKEQIIYDLYRC</sequence>
<dbReference type="Proteomes" id="UP001331761">
    <property type="component" value="Unassembled WGS sequence"/>
</dbReference>
<dbReference type="InterPro" id="IPR011044">
    <property type="entry name" value="Quino_amine_DH_bsu"/>
</dbReference>
<dbReference type="Gene3D" id="2.130.10.10">
    <property type="entry name" value="YVTN repeat-like/Quinoprotein amine dehydrogenase"/>
    <property type="match status" value="1"/>
</dbReference>
<name>A0AAN8F3X8_TRICO</name>
<gene>
    <name evidence="1" type="ORF">GCK32_007029</name>
</gene>